<dbReference type="RefSeq" id="WP_250829016.1">
    <property type="nucleotide sequence ID" value="NZ_JAMOIL010000055.1"/>
</dbReference>
<keyword evidence="3" id="KW-1185">Reference proteome</keyword>
<accession>A0A9X2DBC3</accession>
<dbReference type="InterPro" id="IPR010852">
    <property type="entry name" value="ABATE"/>
</dbReference>
<reference evidence="2" key="1">
    <citation type="submission" date="2022-05" db="EMBL/GenBank/DDBJ databases">
        <authorList>
            <person name="Tuo L."/>
        </authorList>
    </citation>
    <scope>NUCLEOTIDE SEQUENCE</scope>
    <source>
        <strain evidence="2">BSK12Z-4</strain>
    </source>
</reference>
<dbReference type="InterPro" id="IPR023286">
    <property type="entry name" value="ABATE_dom_sf"/>
</dbReference>
<dbReference type="PANTHER" id="PTHR35525">
    <property type="entry name" value="BLL6575 PROTEIN"/>
    <property type="match status" value="1"/>
</dbReference>
<gene>
    <name evidence="2" type="ORF">M8330_21455</name>
</gene>
<dbReference type="PANTHER" id="PTHR35525:SF3">
    <property type="entry name" value="BLL6575 PROTEIN"/>
    <property type="match status" value="1"/>
</dbReference>
<organism evidence="2 3">
    <name type="scientific">Nocardioides bruguierae</name>
    <dbReference type="NCBI Taxonomy" id="2945102"/>
    <lineage>
        <taxon>Bacteria</taxon>
        <taxon>Bacillati</taxon>
        <taxon>Actinomycetota</taxon>
        <taxon>Actinomycetes</taxon>
        <taxon>Propionibacteriales</taxon>
        <taxon>Nocardioidaceae</taxon>
        <taxon>Nocardioides</taxon>
    </lineage>
</organism>
<dbReference type="Pfam" id="PF11706">
    <property type="entry name" value="zf-CGNR"/>
    <property type="match status" value="1"/>
</dbReference>
<name>A0A9X2DBC3_9ACTN</name>
<sequence length="191" mass="21558">MEKFGFIGGHVTLDLVNTVHWRVSLSRRFEALATYDDLVTWSGLAGVLEPAEAELLQADSTMGARALDDVRRLREAFYLAAVHDDFGAAGQVAKSYRTGLASADLALDGDAWGWRDAQLNPRTPIARLSRAMVEFLTSDRHRLIRQCGDDECGWVYLDTSRGNRRRWCSATGCGDRNRARAYYRRRNERTT</sequence>
<dbReference type="Gene3D" id="1.10.3300.10">
    <property type="entry name" value="Jann2411-like domain"/>
    <property type="match status" value="1"/>
</dbReference>
<evidence type="ECO:0000259" key="1">
    <source>
        <dbReference type="Pfam" id="PF11706"/>
    </source>
</evidence>
<dbReference type="SUPFAM" id="SSF160904">
    <property type="entry name" value="Jann2411-like"/>
    <property type="match status" value="1"/>
</dbReference>
<protein>
    <submittedName>
        <fullName evidence="2">CGNR zinc finger domain-containing protein</fullName>
    </submittedName>
</protein>
<comment type="caution">
    <text evidence="2">The sequence shown here is derived from an EMBL/GenBank/DDBJ whole genome shotgun (WGS) entry which is preliminary data.</text>
</comment>
<dbReference type="Proteomes" id="UP001139485">
    <property type="component" value="Unassembled WGS sequence"/>
</dbReference>
<feature type="domain" description="Zinc finger CGNR" evidence="1">
    <location>
        <begin position="144"/>
        <end position="186"/>
    </location>
</feature>
<dbReference type="EMBL" id="JAMOIL010000055">
    <property type="protein sequence ID" value="MCM0622860.1"/>
    <property type="molecule type" value="Genomic_DNA"/>
</dbReference>
<dbReference type="InterPro" id="IPR021005">
    <property type="entry name" value="Znf_CGNR"/>
</dbReference>
<evidence type="ECO:0000313" key="2">
    <source>
        <dbReference type="EMBL" id="MCM0622860.1"/>
    </source>
</evidence>
<evidence type="ECO:0000313" key="3">
    <source>
        <dbReference type="Proteomes" id="UP001139485"/>
    </source>
</evidence>
<proteinExistence type="predicted"/>
<dbReference type="AlphaFoldDB" id="A0A9X2DBC3"/>
<dbReference type="Pfam" id="PF07336">
    <property type="entry name" value="ABATE"/>
    <property type="match status" value="1"/>
</dbReference>